<dbReference type="Proteomes" id="UP001214628">
    <property type="component" value="Chromosome 1"/>
</dbReference>
<dbReference type="InterPro" id="IPR009057">
    <property type="entry name" value="Homeodomain-like_sf"/>
</dbReference>
<organism evidence="6 7">
    <name type="scientific">Malassezia psittaci</name>
    <dbReference type="NCBI Taxonomy" id="1821823"/>
    <lineage>
        <taxon>Eukaryota</taxon>
        <taxon>Fungi</taxon>
        <taxon>Dikarya</taxon>
        <taxon>Basidiomycota</taxon>
        <taxon>Ustilaginomycotina</taxon>
        <taxon>Malasseziomycetes</taxon>
        <taxon>Malasseziales</taxon>
        <taxon>Malasseziaceae</taxon>
        <taxon>Malassezia</taxon>
    </lineage>
</organism>
<proteinExistence type="inferred from homology"/>
<protein>
    <recommendedName>
        <fullName evidence="5">KN homeodomain domain-containing protein</fullName>
    </recommendedName>
</protein>
<evidence type="ECO:0000256" key="4">
    <source>
        <dbReference type="ARBA" id="ARBA00023242"/>
    </source>
</evidence>
<dbReference type="InterPro" id="IPR008422">
    <property type="entry name" value="KN_HD"/>
</dbReference>
<sequence>MRSQEELCMDLLAFENLLLNTLASNTQETHLGRLHTAAERVRCAILDSDEQGKLAPTTRHLGARIGQRLERLAQLLRAEQREVNMMRTTTRNELRELLQNSNIARETSDNIQDKGDASLNAGKMRSWFLKNLGYPFPTRSAKKSILAETNAEAKDNSECLVYNQAVLWFINTRRRSGWTTFLRSYAKGDKAMLLEIAWALQHEQGGTHEQRCWSAGPRTVDGVTRQLMCSQARQNTFTLRDLFPEASERFLNELRSDWEQIVERIKVGAKDKIGEWVNDVIRLSETLPSSRPSSSNAGEAHIWRTCPEVTSRNRDC</sequence>
<evidence type="ECO:0000256" key="1">
    <source>
        <dbReference type="ARBA" id="ARBA00005800"/>
    </source>
</evidence>
<reference evidence="6" key="1">
    <citation type="submission" date="2023-02" db="EMBL/GenBank/DDBJ databases">
        <title>Mating type loci evolution in Malassezia.</title>
        <authorList>
            <person name="Coelho M.A."/>
        </authorList>
    </citation>
    <scope>NUCLEOTIDE SEQUENCE</scope>
    <source>
        <strain evidence="6">CBS 14136</strain>
    </source>
</reference>
<dbReference type="GO" id="GO:0003677">
    <property type="term" value="F:DNA binding"/>
    <property type="evidence" value="ECO:0007669"/>
    <property type="project" value="UniProtKB-KW"/>
</dbReference>
<dbReference type="Pfam" id="PF05920">
    <property type="entry name" value="Homeobox_KN"/>
    <property type="match status" value="1"/>
</dbReference>
<feature type="domain" description="KN homeodomain" evidence="5">
    <location>
        <begin position="127"/>
        <end position="175"/>
    </location>
</feature>
<evidence type="ECO:0000256" key="2">
    <source>
        <dbReference type="ARBA" id="ARBA00023125"/>
    </source>
</evidence>
<comment type="similarity">
    <text evidence="1">Belongs to the TALE/M-ATYP homeobox family.</text>
</comment>
<dbReference type="Gene3D" id="1.10.10.60">
    <property type="entry name" value="Homeodomain-like"/>
    <property type="match status" value="1"/>
</dbReference>
<keyword evidence="4" id="KW-0539">Nucleus</keyword>
<dbReference type="AlphaFoldDB" id="A0AAF0JJ55"/>
<dbReference type="GO" id="GO:0006355">
    <property type="term" value="P:regulation of DNA-templated transcription"/>
    <property type="evidence" value="ECO:0007669"/>
    <property type="project" value="InterPro"/>
</dbReference>
<accession>A0AAF0JJ55</accession>
<evidence type="ECO:0000313" key="7">
    <source>
        <dbReference type="Proteomes" id="UP001214628"/>
    </source>
</evidence>
<dbReference type="SUPFAM" id="SSF46689">
    <property type="entry name" value="Homeodomain-like"/>
    <property type="match status" value="1"/>
</dbReference>
<evidence type="ECO:0000259" key="5">
    <source>
        <dbReference type="Pfam" id="PF05920"/>
    </source>
</evidence>
<gene>
    <name evidence="6" type="ORF">MPSI1_000912</name>
</gene>
<evidence type="ECO:0000256" key="3">
    <source>
        <dbReference type="ARBA" id="ARBA00023155"/>
    </source>
</evidence>
<keyword evidence="2" id="KW-0238">DNA-binding</keyword>
<keyword evidence="3" id="KW-0371">Homeobox</keyword>
<keyword evidence="7" id="KW-1185">Reference proteome</keyword>
<dbReference type="EMBL" id="CP118375">
    <property type="protein sequence ID" value="WFD42271.1"/>
    <property type="molecule type" value="Genomic_DNA"/>
</dbReference>
<evidence type="ECO:0000313" key="6">
    <source>
        <dbReference type="EMBL" id="WFD42271.1"/>
    </source>
</evidence>
<name>A0AAF0JJ55_9BASI</name>